<dbReference type="PANTHER" id="PTHR18964:SF169">
    <property type="entry name" value="N-ACETYLMANNOSAMINE KINASE"/>
    <property type="match status" value="1"/>
</dbReference>
<reference evidence="2" key="1">
    <citation type="submission" date="2012-03" db="EMBL/GenBank/DDBJ databases">
        <title>Complete sequence of plasmid 2 of Deinococcus peraridilitoris DSM 19664.</title>
        <authorList>
            <person name="Lucas S."/>
            <person name="Copeland A."/>
            <person name="Lapidus A."/>
            <person name="Glavina del Rio T."/>
            <person name="Dalin E."/>
            <person name="Tice H."/>
            <person name="Bruce D."/>
            <person name="Goodwin L."/>
            <person name="Pitluck S."/>
            <person name="Peters L."/>
            <person name="Mikhailova N."/>
            <person name="Lu M."/>
            <person name="Kyrpides N."/>
            <person name="Mavromatis K."/>
            <person name="Ivanova N."/>
            <person name="Brettin T."/>
            <person name="Detter J.C."/>
            <person name="Han C."/>
            <person name="Larimer F."/>
            <person name="Land M."/>
            <person name="Hauser L."/>
            <person name="Markowitz V."/>
            <person name="Cheng J.-F."/>
            <person name="Hugenholtz P."/>
            <person name="Woyke T."/>
            <person name="Wu D."/>
            <person name="Pukall R."/>
            <person name="Steenblock K."/>
            <person name="Brambilla E."/>
            <person name="Klenk H.-P."/>
            <person name="Eisen J.A."/>
        </authorList>
    </citation>
    <scope>NUCLEOTIDE SEQUENCE [LARGE SCALE GENOMIC DNA]</scope>
    <source>
        <strain evidence="2">DSM 19664 / LMG 22246 / CIP 109416 / KR-200</strain>
        <plasmid evidence="2">Plasmid pDEIPE02</plasmid>
    </source>
</reference>
<keyword evidence="1" id="KW-0418">Kinase</keyword>
<organism evidence="1 2">
    <name type="scientific">Deinococcus peraridilitoris (strain DSM 19664 / LMG 22246 / CIP 109416 / KR-200)</name>
    <dbReference type="NCBI Taxonomy" id="937777"/>
    <lineage>
        <taxon>Bacteria</taxon>
        <taxon>Thermotogati</taxon>
        <taxon>Deinococcota</taxon>
        <taxon>Deinococci</taxon>
        <taxon>Deinococcales</taxon>
        <taxon>Deinococcaceae</taxon>
        <taxon>Deinococcus</taxon>
    </lineage>
</organism>
<dbReference type="CDD" id="cd23763">
    <property type="entry name" value="ASKHA_ATPase_ROK"/>
    <property type="match status" value="1"/>
</dbReference>
<keyword evidence="2" id="KW-1185">Reference proteome</keyword>
<dbReference type="GO" id="GO:0016301">
    <property type="term" value="F:kinase activity"/>
    <property type="evidence" value="ECO:0007669"/>
    <property type="project" value="UniProtKB-KW"/>
</dbReference>
<sequence length="301" mass="31911">MTSDPPFRFALTLDVGGSHITAAVVDLTSRALLPATLTRRSIDEQANREAIISGLAHAALDAARVEPYAVIAGIGMAMPAPFDYVAGVSLMQHKFHALYERNILHDLQEAWVGTPLAGMPVRIANDADLFALGEWWAGAARGCSSVIGLTLGTGMGSGFIRDGRIVTEGDGVPAQGELWSLPYLNGLAEEYANGQAVTRAYHVRTGATLTPKEISERAAYDDAARDAFTELGEHLMHILLPVVKCFAPDCLVVGGNVARSWALFGHLLQGGLNPVRCVQSMNFEEAALLGAAILSTESSAS</sequence>
<dbReference type="KEGG" id="dpd:Deipe_4406"/>
<gene>
    <name evidence="1" type="ordered locus">Deipe_4406</name>
</gene>
<geneLocation type="plasmid" evidence="1 2">
    <name>pDEIPE02</name>
</geneLocation>
<accession>L0A7F0</accession>
<evidence type="ECO:0000313" key="1">
    <source>
        <dbReference type="EMBL" id="AFZ69741.1"/>
    </source>
</evidence>
<dbReference type="PANTHER" id="PTHR18964">
    <property type="entry name" value="ROK (REPRESSOR, ORF, KINASE) FAMILY"/>
    <property type="match status" value="1"/>
</dbReference>
<dbReference type="InterPro" id="IPR043129">
    <property type="entry name" value="ATPase_NBD"/>
</dbReference>
<dbReference type="SUPFAM" id="SSF53067">
    <property type="entry name" value="Actin-like ATPase domain"/>
    <property type="match status" value="1"/>
</dbReference>
<dbReference type="AlphaFoldDB" id="L0A7F0"/>
<name>L0A7F0_DEIPD</name>
<protein>
    <submittedName>
        <fullName evidence="1">Transcriptional regulator/sugar kinase</fullName>
    </submittedName>
</protein>
<dbReference type="Proteomes" id="UP000010467">
    <property type="component" value="Plasmid pDEIPE02"/>
</dbReference>
<dbReference type="PATRIC" id="fig|937777.3.peg.4441"/>
<keyword evidence="1" id="KW-0808">Transferase</keyword>
<dbReference type="InterPro" id="IPR000600">
    <property type="entry name" value="ROK"/>
</dbReference>
<dbReference type="Pfam" id="PF00480">
    <property type="entry name" value="ROK"/>
    <property type="match status" value="1"/>
</dbReference>
<dbReference type="HOGENOM" id="CLU_036604_2_0_0"/>
<keyword evidence="1" id="KW-0614">Plasmid</keyword>
<dbReference type="EMBL" id="CP003384">
    <property type="protein sequence ID" value="AFZ69741.1"/>
    <property type="molecule type" value="Genomic_DNA"/>
</dbReference>
<evidence type="ECO:0000313" key="2">
    <source>
        <dbReference type="Proteomes" id="UP000010467"/>
    </source>
</evidence>
<dbReference type="Gene3D" id="3.30.420.40">
    <property type="match status" value="2"/>
</dbReference>
<proteinExistence type="predicted"/>